<gene>
    <name evidence="3" type="ORF">CJOHNSTONI_LOCUS6624</name>
</gene>
<evidence type="ECO:0000256" key="1">
    <source>
        <dbReference type="SAM" id="Phobius"/>
    </source>
</evidence>
<evidence type="ECO:0000256" key="2">
    <source>
        <dbReference type="SAM" id="SignalP"/>
    </source>
</evidence>
<keyword evidence="4" id="KW-1185">Reference proteome</keyword>
<name>A0A8J2M6H5_9BILA</name>
<keyword evidence="1" id="KW-0812">Transmembrane</keyword>
<accession>A0A8J2M6H5</accession>
<organism evidence="3 4">
    <name type="scientific">Cercopithifilaria johnstoni</name>
    <dbReference type="NCBI Taxonomy" id="2874296"/>
    <lineage>
        <taxon>Eukaryota</taxon>
        <taxon>Metazoa</taxon>
        <taxon>Ecdysozoa</taxon>
        <taxon>Nematoda</taxon>
        <taxon>Chromadorea</taxon>
        <taxon>Rhabditida</taxon>
        <taxon>Spirurina</taxon>
        <taxon>Spiruromorpha</taxon>
        <taxon>Filarioidea</taxon>
        <taxon>Onchocercidae</taxon>
        <taxon>Cercopithifilaria</taxon>
    </lineage>
</organism>
<keyword evidence="2" id="KW-0732">Signal</keyword>
<proteinExistence type="predicted"/>
<comment type="caution">
    <text evidence="3">The sequence shown here is derived from an EMBL/GenBank/DDBJ whole genome shotgun (WGS) entry which is preliminary data.</text>
</comment>
<feature type="signal peptide" evidence="2">
    <location>
        <begin position="1"/>
        <end position="17"/>
    </location>
</feature>
<dbReference type="Gene3D" id="2.10.60.10">
    <property type="entry name" value="CD59"/>
    <property type="match status" value="1"/>
</dbReference>
<dbReference type="InterPro" id="IPR045860">
    <property type="entry name" value="Snake_toxin-like_sf"/>
</dbReference>
<dbReference type="PANTHER" id="PTHR34721">
    <property type="entry name" value="PROTEIN CBG09734"/>
    <property type="match status" value="1"/>
</dbReference>
<feature type="transmembrane region" description="Helical" evidence="1">
    <location>
        <begin position="114"/>
        <end position="131"/>
    </location>
</feature>
<dbReference type="PANTHER" id="PTHR34721:SF11">
    <property type="entry name" value="ACTIVIN_RECP DOMAIN-CONTAINING PROTEIN"/>
    <property type="match status" value="1"/>
</dbReference>
<reference evidence="3" key="1">
    <citation type="submission" date="2021-09" db="EMBL/GenBank/DDBJ databases">
        <authorList>
            <consortium name="Pathogen Informatics"/>
        </authorList>
    </citation>
    <scope>NUCLEOTIDE SEQUENCE</scope>
</reference>
<keyword evidence="1" id="KW-1133">Transmembrane helix</keyword>
<dbReference type="SUPFAM" id="SSF57302">
    <property type="entry name" value="Snake toxin-like"/>
    <property type="match status" value="1"/>
</dbReference>
<dbReference type="AlphaFoldDB" id="A0A8J2M6H5"/>
<dbReference type="OrthoDB" id="5810552at2759"/>
<keyword evidence="1" id="KW-0472">Membrane</keyword>
<dbReference type="EMBL" id="CAKAEH010001481">
    <property type="protein sequence ID" value="CAG9536731.1"/>
    <property type="molecule type" value="Genomic_DNA"/>
</dbReference>
<evidence type="ECO:0008006" key="5">
    <source>
        <dbReference type="Google" id="ProtNLM"/>
    </source>
</evidence>
<dbReference type="Proteomes" id="UP000746747">
    <property type="component" value="Unassembled WGS sequence"/>
</dbReference>
<feature type="chain" id="PRO_5035219994" description="Plethodontid modulating factor" evidence="2">
    <location>
        <begin position="18"/>
        <end position="132"/>
    </location>
</feature>
<evidence type="ECO:0000313" key="4">
    <source>
        <dbReference type="Proteomes" id="UP000746747"/>
    </source>
</evidence>
<evidence type="ECO:0000313" key="3">
    <source>
        <dbReference type="EMBL" id="CAG9536731.1"/>
    </source>
</evidence>
<sequence length="132" mass="14637">MLHRIFLVALTIVTVNSLQCIFNGFGIVNEKSGAIKDSVVTCQSETEFCLKLESDTTANGEHVKGFAHGCDQEMPGSSKHKFCKTEGCIHKSDSRGTVEVCCCTGDYCNNGNRMNFTFTICFIIFFLFSFFS</sequence>
<protein>
    <recommendedName>
        <fullName evidence="5">Plethodontid modulating factor</fullName>
    </recommendedName>
</protein>